<evidence type="ECO:0000256" key="3">
    <source>
        <dbReference type="ARBA" id="ARBA00022737"/>
    </source>
</evidence>
<evidence type="ECO:0000256" key="5">
    <source>
        <dbReference type="PROSITE-ProRule" id="PRU00103"/>
    </source>
</evidence>
<protein>
    <submittedName>
        <fullName evidence="8">FAM179B isoform X2</fullName>
    </submittedName>
</protein>
<dbReference type="Pfam" id="PF12348">
    <property type="entry name" value="CLASP_N"/>
    <property type="match status" value="1"/>
</dbReference>
<evidence type="ECO:0000259" key="7">
    <source>
        <dbReference type="SMART" id="SM01349"/>
    </source>
</evidence>
<dbReference type="InterPro" id="IPR021133">
    <property type="entry name" value="HEAT_type_2"/>
</dbReference>
<reference evidence="8 9" key="1">
    <citation type="journal article" date="2018" name="Plant J.">
        <title>Genome sequences of Chlorella sorokiniana UTEX 1602 and Micractinium conductrix SAG 241.80: implications to maltose excretion by a green alga.</title>
        <authorList>
            <person name="Arriola M.B."/>
            <person name="Velmurugan N."/>
            <person name="Zhang Y."/>
            <person name="Plunkett M.H."/>
            <person name="Hondzo H."/>
            <person name="Barney B.M."/>
        </authorList>
    </citation>
    <scope>NUCLEOTIDE SEQUENCE [LARGE SCALE GENOMIC DNA]</scope>
    <source>
        <strain evidence="9">UTEX 1602</strain>
    </source>
</reference>
<proteinExistence type="predicted"/>
<feature type="compositionally biased region" description="Low complexity" evidence="6">
    <location>
        <begin position="872"/>
        <end position="881"/>
    </location>
</feature>
<keyword evidence="4" id="KW-0206">Cytoskeleton</keyword>
<dbReference type="Pfam" id="PF21041">
    <property type="entry name" value="XMAP215_CLASP_TOG"/>
    <property type="match status" value="1"/>
</dbReference>
<gene>
    <name evidence="8" type="ORF">C2E21_1121</name>
</gene>
<feature type="region of interest" description="Disordered" evidence="6">
    <location>
        <begin position="396"/>
        <end position="482"/>
    </location>
</feature>
<feature type="repeat" description="HEAT" evidence="5">
    <location>
        <begin position="126"/>
        <end position="163"/>
    </location>
</feature>
<dbReference type="GO" id="GO:1902903">
    <property type="term" value="P:regulation of supramolecular fiber organization"/>
    <property type="evidence" value="ECO:0007669"/>
    <property type="project" value="UniProtKB-ARBA"/>
</dbReference>
<evidence type="ECO:0000256" key="1">
    <source>
        <dbReference type="ARBA" id="ARBA00004245"/>
    </source>
</evidence>
<dbReference type="InterPro" id="IPR016024">
    <property type="entry name" value="ARM-type_fold"/>
</dbReference>
<dbReference type="GO" id="GO:0008017">
    <property type="term" value="F:microtubule binding"/>
    <property type="evidence" value="ECO:0007669"/>
    <property type="project" value="TreeGrafter"/>
</dbReference>
<dbReference type="GO" id="GO:0005929">
    <property type="term" value="C:cilium"/>
    <property type="evidence" value="ECO:0007669"/>
    <property type="project" value="TreeGrafter"/>
</dbReference>
<dbReference type="PROSITE" id="PS50077">
    <property type="entry name" value="HEAT_REPEAT"/>
    <property type="match status" value="1"/>
</dbReference>
<dbReference type="Proteomes" id="UP000239899">
    <property type="component" value="Unassembled WGS sequence"/>
</dbReference>
<dbReference type="GO" id="GO:0000226">
    <property type="term" value="P:microtubule cytoskeleton organization"/>
    <property type="evidence" value="ECO:0007669"/>
    <property type="project" value="TreeGrafter"/>
</dbReference>
<dbReference type="EMBL" id="LHPG02000002">
    <property type="protein sequence ID" value="PRW60199.1"/>
    <property type="molecule type" value="Genomic_DNA"/>
</dbReference>
<keyword evidence="9" id="KW-1185">Reference proteome</keyword>
<dbReference type="InterPro" id="IPR024395">
    <property type="entry name" value="CLASP_N_dom"/>
</dbReference>
<keyword evidence="2" id="KW-0963">Cytoplasm</keyword>
<feature type="domain" description="TOG" evidence="7">
    <location>
        <begin position="483"/>
        <end position="737"/>
    </location>
</feature>
<evidence type="ECO:0000256" key="6">
    <source>
        <dbReference type="SAM" id="MobiDB-lite"/>
    </source>
</evidence>
<name>A0A2P6U1M6_CHLSO</name>
<sequence>MDQQAAGSAGAPAAAASTATVAAEAPLPLAHEFGWVPAEVVHVLLEEVGNFRARAAAIELLHAAVLDVASLPGGAAAVLPTLSAFLAFLLRLVADANFKIAISAMTILEDLVAQLGADLAPYLGTLAAALTERLGDNVQMVRRAASHALGALAKAVGPAPLLAALGGALVHPSWRVREEGLNAYTAALLAHSGEQFDYPACVRALAAAAGDEEPRVAAAALEAFALLHARLGALLQGMLTAVGADDGVKRRVAERARATPQLGLPALDGQGLVQHQSGEQLDSPESPGKAADRLNRLRQMADRRRVWSAPLHALEQADGSPADGSGSTGGAPAAAAEVIDTAAVQQPPSGSTGSRPGLQALKARARTARLMSSSGVVPGQASSSLYSMEAVDDVFGPDQPVRSSPWSPLKATPASSSPPKLLMAARSGSGSQWPDSPTGSCGTPSSRSSSWRAAGLGDPPSVAGSPKLGSASGFSPGAADTSPLAQPEAALAQAMAALQEAAASQRKELDWQAQYEALCTARRLARHHAAVVAPSLHALVLLASPVIDALRSTLSRLAIAVFQELAESLGPALDAELDAFLPLLLKRAGQASVAGRDNFLAVEADRALAALVAHGGEARVAAALLAALSSKSPDVRAKAAMHLDACVQQHGTRLLSGAVAVPGGALLPRLLRAAVSLLDEGGLEARTAGKRLLWALRRLLDGGGQAGDEFKRALARLDCKTDKVWDVFEAGQMPAAPVRLPSAGVRAASANPGGSGVGGLPSPGAGSGYASPFSPAKPSSLGPAVGGSSTPAVLSRSGSSSSGTAPGTAATSPTRRQPGGLGNTAATAAAPSNTTGAGSGASLGRPRGASRPASGRAAGAKATGSVSGGAGDSSSSAGSLDGLDAELQQSLEAAAIQLASKEWKERLGGLEALQQGLPAVQGPSAPAEAQLWAAIQLAQRAVDANLKVQQQALAALNAFLGGACEALTPAAPTLVPAACKGLDSGNPSVRQAAADALDCMLRWPPTSWLPPLMAALGSPAGAARGKALLLDRLVGFGPGLWQSRPGLVKEHVLPALFGLLAAERRPEVLQMVRGALAVLAKTMGPQLTAAAAALPQAQRDVVAEIVAAQPGG</sequence>
<dbReference type="OrthoDB" id="515743at2759"/>
<dbReference type="InterPro" id="IPR048491">
    <property type="entry name" value="XMAP215_CLASP_TOG"/>
</dbReference>
<feature type="compositionally biased region" description="Low complexity" evidence="6">
    <location>
        <begin position="436"/>
        <end position="450"/>
    </location>
</feature>
<dbReference type="SUPFAM" id="SSF48371">
    <property type="entry name" value="ARM repeat"/>
    <property type="match status" value="1"/>
</dbReference>
<dbReference type="SMART" id="SM01349">
    <property type="entry name" value="TOG"/>
    <property type="match status" value="3"/>
</dbReference>
<feature type="compositionally biased region" description="Low complexity" evidence="6">
    <location>
        <begin position="795"/>
        <end position="860"/>
    </location>
</feature>
<feature type="region of interest" description="Disordered" evidence="6">
    <location>
        <begin position="746"/>
        <end position="881"/>
    </location>
</feature>
<dbReference type="Gene3D" id="1.25.10.10">
    <property type="entry name" value="Leucine-rich Repeat Variant"/>
    <property type="match status" value="3"/>
</dbReference>
<dbReference type="GO" id="GO:0031110">
    <property type="term" value="P:regulation of microtubule polymerization or depolymerization"/>
    <property type="evidence" value="ECO:0007669"/>
    <property type="project" value="UniProtKB-ARBA"/>
</dbReference>
<comment type="subcellular location">
    <subcellularLocation>
        <location evidence="1">Cytoplasm</location>
        <location evidence="1">Cytoskeleton</location>
    </subcellularLocation>
</comment>
<feature type="domain" description="TOG" evidence="7">
    <location>
        <begin position="879"/>
        <end position="1111"/>
    </location>
</feature>
<evidence type="ECO:0000313" key="8">
    <source>
        <dbReference type="EMBL" id="PRW60199.1"/>
    </source>
</evidence>
<organism evidence="8 9">
    <name type="scientific">Chlorella sorokiniana</name>
    <name type="common">Freshwater green alga</name>
    <dbReference type="NCBI Taxonomy" id="3076"/>
    <lineage>
        <taxon>Eukaryota</taxon>
        <taxon>Viridiplantae</taxon>
        <taxon>Chlorophyta</taxon>
        <taxon>core chlorophytes</taxon>
        <taxon>Trebouxiophyceae</taxon>
        <taxon>Chlorellales</taxon>
        <taxon>Chlorellaceae</taxon>
        <taxon>Chlorella clade</taxon>
        <taxon>Chlorella</taxon>
    </lineage>
</organism>
<dbReference type="InterPro" id="IPR011989">
    <property type="entry name" value="ARM-like"/>
</dbReference>
<dbReference type="PANTHER" id="PTHR21567">
    <property type="entry name" value="CLASP"/>
    <property type="match status" value="1"/>
</dbReference>
<dbReference type="AlphaFoldDB" id="A0A2P6U1M6"/>
<evidence type="ECO:0000313" key="9">
    <source>
        <dbReference type="Proteomes" id="UP000239899"/>
    </source>
</evidence>
<dbReference type="InterPro" id="IPR034085">
    <property type="entry name" value="TOG"/>
</dbReference>
<accession>A0A2P6U1M6</accession>
<dbReference type="GO" id="GO:0005881">
    <property type="term" value="C:cytoplasmic microtubule"/>
    <property type="evidence" value="ECO:0007669"/>
    <property type="project" value="TreeGrafter"/>
</dbReference>
<evidence type="ECO:0000256" key="2">
    <source>
        <dbReference type="ARBA" id="ARBA00022490"/>
    </source>
</evidence>
<comment type="caution">
    <text evidence="8">The sequence shown here is derived from an EMBL/GenBank/DDBJ whole genome shotgun (WGS) entry which is preliminary data.</text>
</comment>
<feature type="compositionally biased region" description="Gly residues" evidence="6">
    <location>
        <begin position="753"/>
        <end position="767"/>
    </location>
</feature>
<feature type="domain" description="TOG" evidence="7">
    <location>
        <begin position="34"/>
        <end position="265"/>
    </location>
</feature>
<evidence type="ECO:0000256" key="4">
    <source>
        <dbReference type="ARBA" id="ARBA00023212"/>
    </source>
</evidence>
<dbReference type="PANTHER" id="PTHR21567:SF87">
    <property type="entry name" value="CRESCERIN-LIKE PROTEIN CHE-12"/>
    <property type="match status" value="1"/>
</dbReference>
<keyword evidence="3" id="KW-0677">Repeat</keyword>